<evidence type="ECO:0000256" key="1">
    <source>
        <dbReference type="ARBA" id="ARBA00022741"/>
    </source>
</evidence>
<dbReference type="AlphaFoldDB" id="A0A8J3YPF9"/>
<dbReference type="Gene3D" id="3.40.50.300">
    <property type="entry name" value="P-loop containing nucleotide triphosphate hydrolases"/>
    <property type="match status" value="1"/>
</dbReference>
<dbReference type="SMART" id="SM00421">
    <property type="entry name" value="HTH_LUXR"/>
    <property type="match status" value="1"/>
</dbReference>
<dbReference type="CDD" id="cd06170">
    <property type="entry name" value="LuxR_C_like"/>
    <property type="match status" value="1"/>
</dbReference>
<keyword evidence="1" id="KW-0547">Nucleotide-binding</keyword>
<sequence length="836" mass="88937">MAGEAAAIGRRAERERCREAFAALAGGRGAVLAFAGEPGIGKSHLVAAVGAEARRSGVPTFAWSGDGVPERVPDDTDPGRASTGGKVSWRELVPTVRALSGRPVVVLLDDLHRLPAAHAYVVEELARLRSVLVVLAYRPRQLKAGLRRALRDVECFRLGPFTPGEARQLLGDRADLDRVYAEGAGNPRYMRALADGVGTALLEEFAALPAEWARVARVAAAFQEPFSPELLTAVAGDAEVTAAAVDAMLAADLVRPVATAPLLDLRHPVLARVLYAAVPEAERRTLHRAIERELARRGAAAARRAPHVLRAPDPERPDHCTTLVEAARETVDVDPRTAAEWLTTARTLVPPNDPRWAQAQLLLSHANLLLGRFAASPVPQKDVPQKETTLHEELADLAIDTMDYVTGAQHAVIAAETARAAGDATAEAGALGLAALSYGHQLRLEPARAAADQAARLLDAASDAAALRHLSAAHRVGAAEALLGLLPEAERHLLRAVTLTRHSGRPDRLPSVLRTLGEVQLRVGRLDAALDTLDEADRLAGRYNSLDVHTVVAVLRSSALLWRSRRDEGGAVVAAATRAAATCEGMPWAWAIDSRCGLAEVLLHSGEPAPAGELLISAGGGDRLPRLAPWRRVRAWETLTAAALARGDLRAAERFAGMAAAHVDRVPSGTRLAYARRAVARVRVARRDLAGAVRDGQRAADAFTERRMPVEAAWTLVVLAGQCLDAGYPTGVAQWLDTADTLAGRCGALRLRDEVAALRRRLALLGPEPGGRLATLTAREVEVATLASTGLSSSEIAGKLYLSVRTVDSHLGRIYRKVGVSTRVALAAVVLNSQRP</sequence>
<feature type="compositionally biased region" description="Basic and acidic residues" evidence="3">
    <location>
        <begin position="68"/>
        <end position="78"/>
    </location>
</feature>
<gene>
    <name evidence="5" type="ORF">Val02_45010</name>
</gene>
<dbReference type="InterPro" id="IPR027417">
    <property type="entry name" value="P-loop_NTPase"/>
</dbReference>
<dbReference type="PROSITE" id="PS50043">
    <property type="entry name" value="HTH_LUXR_2"/>
    <property type="match status" value="1"/>
</dbReference>
<evidence type="ECO:0000259" key="4">
    <source>
        <dbReference type="PROSITE" id="PS50043"/>
    </source>
</evidence>
<dbReference type="EMBL" id="BOPF01000015">
    <property type="protein sequence ID" value="GIJ47615.1"/>
    <property type="molecule type" value="Genomic_DNA"/>
</dbReference>
<dbReference type="SUPFAM" id="SSF46894">
    <property type="entry name" value="C-terminal effector domain of the bipartite response regulators"/>
    <property type="match status" value="1"/>
</dbReference>
<dbReference type="Pfam" id="PF00196">
    <property type="entry name" value="GerE"/>
    <property type="match status" value="1"/>
</dbReference>
<dbReference type="PROSITE" id="PS00622">
    <property type="entry name" value="HTH_LUXR_1"/>
    <property type="match status" value="1"/>
</dbReference>
<dbReference type="PANTHER" id="PTHR16305">
    <property type="entry name" value="TESTICULAR SOLUBLE ADENYLYL CYCLASE"/>
    <property type="match status" value="1"/>
</dbReference>
<name>A0A8J3YPF9_9ACTN</name>
<keyword evidence="2" id="KW-0067">ATP-binding</keyword>
<dbReference type="InterPro" id="IPR000792">
    <property type="entry name" value="Tscrpt_reg_LuxR_C"/>
</dbReference>
<dbReference type="InterPro" id="IPR016032">
    <property type="entry name" value="Sig_transdc_resp-reg_C-effctor"/>
</dbReference>
<protein>
    <recommendedName>
        <fullName evidence="4">HTH luxR-type domain-containing protein</fullName>
    </recommendedName>
</protein>
<accession>A0A8J3YPF9</accession>
<dbReference type="GO" id="GO:0005737">
    <property type="term" value="C:cytoplasm"/>
    <property type="evidence" value="ECO:0007669"/>
    <property type="project" value="TreeGrafter"/>
</dbReference>
<proteinExistence type="predicted"/>
<dbReference type="Gene3D" id="1.10.10.10">
    <property type="entry name" value="Winged helix-like DNA-binding domain superfamily/Winged helix DNA-binding domain"/>
    <property type="match status" value="1"/>
</dbReference>
<dbReference type="Gene3D" id="1.25.40.10">
    <property type="entry name" value="Tetratricopeptide repeat domain"/>
    <property type="match status" value="1"/>
</dbReference>
<dbReference type="PANTHER" id="PTHR16305:SF35">
    <property type="entry name" value="TRANSCRIPTIONAL ACTIVATOR DOMAIN"/>
    <property type="match status" value="1"/>
</dbReference>
<dbReference type="InterPro" id="IPR003593">
    <property type="entry name" value="AAA+_ATPase"/>
</dbReference>
<dbReference type="GO" id="GO:0006355">
    <property type="term" value="P:regulation of DNA-templated transcription"/>
    <property type="evidence" value="ECO:0007669"/>
    <property type="project" value="InterPro"/>
</dbReference>
<feature type="domain" description="HTH luxR-type" evidence="4">
    <location>
        <begin position="769"/>
        <end position="834"/>
    </location>
</feature>
<dbReference type="InterPro" id="IPR036388">
    <property type="entry name" value="WH-like_DNA-bd_sf"/>
</dbReference>
<comment type="caution">
    <text evidence="5">The sequence shown here is derived from an EMBL/GenBank/DDBJ whole genome shotgun (WGS) entry which is preliminary data.</text>
</comment>
<reference evidence="5" key="1">
    <citation type="submission" date="2021-01" db="EMBL/GenBank/DDBJ databases">
        <title>Whole genome shotgun sequence of Virgisporangium aliadipatigenens NBRC 105644.</title>
        <authorList>
            <person name="Komaki H."/>
            <person name="Tamura T."/>
        </authorList>
    </citation>
    <scope>NUCLEOTIDE SEQUENCE</scope>
    <source>
        <strain evidence="5">NBRC 105644</strain>
    </source>
</reference>
<dbReference type="PRINTS" id="PR00038">
    <property type="entry name" value="HTHLUXR"/>
</dbReference>
<dbReference type="CDD" id="cd00009">
    <property type="entry name" value="AAA"/>
    <property type="match status" value="1"/>
</dbReference>
<dbReference type="GO" id="GO:0003677">
    <property type="term" value="F:DNA binding"/>
    <property type="evidence" value="ECO:0007669"/>
    <property type="project" value="InterPro"/>
</dbReference>
<feature type="region of interest" description="Disordered" evidence="3">
    <location>
        <begin position="64"/>
        <end position="85"/>
    </location>
</feature>
<dbReference type="SUPFAM" id="SSF52540">
    <property type="entry name" value="P-loop containing nucleoside triphosphate hydrolases"/>
    <property type="match status" value="1"/>
</dbReference>
<dbReference type="GO" id="GO:0004016">
    <property type="term" value="F:adenylate cyclase activity"/>
    <property type="evidence" value="ECO:0007669"/>
    <property type="project" value="TreeGrafter"/>
</dbReference>
<evidence type="ECO:0000313" key="5">
    <source>
        <dbReference type="EMBL" id="GIJ47615.1"/>
    </source>
</evidence>
<evidence type="ECO:0000313" key="6">
    <source>
        <dbReference type="Proteomes" id="UP000619260"/>
    </source>
</evidence>
<dbReference type="InterPro" id="IPR011990">
    <property type="entry name" value="TPR-like_helical_dom_sf"/>
</dbReference>
<keyword evidence="6" id="KW-1185">Reference proteome</keyword>
<dbReference type="SUPFAM" id="SSF48452">
    <property type="entry name" value="TPR-like"/>
    <property type="match status" value="1"/>
</dbReference>
<evidence type="ECO:0000256" key="2">
    <source>
        <dbReference type="ARBA" id="ARBA00022840"/>
    </source>
</evidence>
<dbReference type="SMART" id="SM00382">
    <property type="entry name" value="AAA"/>
    <property type="match status" value="1"/>
</dbReference>
<dbReference type="Proteomes" id="UP000619260">
    <property type="component" value="Unassembled WGS sequence"/>
</dbReference>
<evidence type="ECO:0000256" key="3">
    <source>
        <dbReference type="SAM" id="MobiDB-lite"/>
    </source>
</evidence>
<organism evidence="5 6">
    <name type="scientific">Virgisporangium aliadipatigenens</name>
    <dbReference type="NCBI Taxonomy" id="741659"/>
    <lineage>
        <taxon>Bacteria</taxon>
        <taxon>Bacillati</taxon>
        <taxon>Actinomycetota</taxon>
        <taxon>Actinomycetes</taxon>
        <taxon>Micromonosporales</taxon>
        <taxon>Micromonosporaceae</taxon>
        <taxon>Virgisporangium</taxon>
    </lineage>
</organism>
<dbReference type="GO" id="GO:0005524">
    <property type="term" value="F:ATP binding"/>
    <property type="evidence" value="ECO:0007669"/>
    <property type="project" value="UniProtKB-KW"/>
</dbReference>